<evidence type="ECO:0000256" key="2">
    <source>
        <dbReference type="ARBA" id="ARBA00000967"/>
    </source>
</evidence>
<name>A0ABU2BS97_9ACTN</name>
<keyword evidence="8" id="KW-0479">Metal-binding</keyword>
<evidence type="ECO:0000256" key="8">
    <source>
        <dbReference type="HAMAP-Rule" id="MF_00181"/>
    </source>
</evidence>
<keyword evidence="5 8" id="KW-0645">Protease</keyword>
<accession>A0ABU2BS97</accession>
<comment type="catalytic activity">
    <reaction evidence="2 8">
        <text>Release of an N-terminal amino acid, preferentially leucine, but not glutamic or aspartic acids.</text>
        <dbReference type="EC" id="3.4.11.10"/>
    </reaction>
</comment>
<dbReference type="InterPro" id="IPR011356">
    <property type="entry name" value="Leucine_aapep/pepB"/>
</dbReference>
<keyword evidence="8" id="KW-0963">Cytoplasm</keyword>
<evidence type="ECO:0000313" key="11">
    <source>
        <dbReference type="Proteomes" id="UP001183648"/>
    </source>
</evidence>
<evidence type="ECO:0000313" key="10">
    <source>
        <dbReference type="EMBL" id="MDR7360598.1"/>
    </source>
</evidence>
<evidence type="ECO:0000259" key="9">
    <source>
        <dbReference type="PROSITE" id="PS00631"/>
    </source>
</evidence>
<dbReference type="Pfam" id="PF00883">
    <property type="entry name" value="Peptidase_M17"/>
    <property type="match status" value="1"/>
</dbReference>
<dbReference type="SUPFAM" id="SSF52949">
    <property type="entry name" value="Macro domain-like"/>
    <property type="match status" value="1"/>
</dbReference>
<sequence>MTTYTLRTGSPERTGTDAVVVGLVATRKGPRVVADAQGVAEAYGRKFGPMLSLLGFEAKRDQVVAVPTGGTIKAPVLVLVGLGEADGSTAGSGVQASEVRRAAGNAARAVKNAASVALCLPADGPEHVRAALEGYLLGAYRFDDYRTTSSDDVPNEVVVLSAGARRQEQQDAFARAEVLVRAVSRTRDWVNTPPGDLVPARFAEAILERVAEAGKAAPAKGRTTSRSPKVAVEVFDEDALREKRCGGLIAVGQGSVSPPRLVRLTYSPAGATAHLALVGKGITFDSGGLSLKPAGSMGTMKMDMAGAAAVVNAITAIASLDLPVKVTAYAALAENMPSGSAQRPGDVITIYGGRTVEVLNTDAEGRLVLADALVHAVEDAPDAIVDVATLTGACMVALGDRVSGLFGNDDALVARVSEAAGEAGEQLWHMPIPEEMTEKVRGNSKIADLAQHNSERWGGASYAAAFLREFVGETPWVHLDIAGPAFNERPAYGHVTPGGTGVAVTTLVELASSLGS</sequence>
<dbReference type="Pfam" id="PF02789">
    <property type="entry name" value="Peptidase_M17_N"/>
    <property type="match status" value="1"/>
</dbReference>
<comment type="catalytic activity">
    <reaction evidence="1 8">
        <text>Release of an N-terminal amino acid, Xaa-|-Yaa-, in which Xaa is preferably Leu, but may be other amino acids including Pro although not Arg or Lys, and Yaa may be Pro. Amino acid amides and methyl esters are also readily hydrolyzed, but rates on arylamides are exceedingly low.</text>
        <dbReference type="EC" id="3.4.11.1"/>
    </reaction>
</comment>
<feature type="active site" evidence="8">
    <location>
        <position position="366"/>
    </location>
</feature>
<comment type="function">
    <text evidence="7 8">Presumably involved in the processing and regular turnover of intracellular proteins. Catalyzes the removal of unsubstituted N-terminal amino acids from various peptides.</text>
</comment>
<evidence type="ECO:0000256" key="6">
    <source>
        <dbReference type="ARBA" id="ARBA00022801"/>
    </source>
</evidence>
<dbReference type="Proteomes" id="UP001183648">
    <property type="component" value="Unassembled WGS sequence"/>
</dbReference>
<dbReference type="PROSITE" id="PS00631">
    <property type="entry name" value="CYTOSOL_AP"/>
    <property type="match status" value="1"/>
</dbReference>
<dbReference type="Gene3D" id="3.40.220.10">
    <property type="entry name" value="Leucine Aminopeptidase, subunit E, domain 1"/>
    <property type="match status" value="1"/>
</dbReference>
<keyword evidence="11" id="KW-1185">Reference proteome</keyword>
<dbReference type="EMBL" id="JAVDYG010000001">
    <property type="protein sequence ID" value="MDR7360598.1"/>
    <property type="molecule type" value="Genomic_DNA"/>
</dbReference>
<keyword evidence="4 8" id="KW-0031">Aminopeptidase</keyword>
<dbReference type="InterPro" id="IPR043472">
    <property type="entry name" value="Macro_dom-like"/>
</dbReference>
<evidence type="ECO:0000256" key="5">
    <source>
        <dbReference type="ARBA" id="ARBA00022670"/>
    </source>
</evidence>
<feature type="binding site" evidence="8">
    <location>
        <position position="364"/>
    </location>
    <ligand>
        <name>Mn(2+)</name>
        <dbReference type="ChEBI" id="CHEBI:29035"/>
        <label>1</label>
    </ligand>
</feature>
<comment type="subcellular location">
    <subcellularLocation>
        <location evidence="8">Cytoplasm</location>
    </subcellularLocation>
</comment>
<reference evidence="10 11" key="1">
    <citation type="submission" date="2023-07" db="EMBL/GenBank/DDBJ databases">
        <title>Sequencing the genomes of 1000 actinobacteria strains.</title>
        <authorList>
            <person name="Klenk H.-P."/>
        </authorList>
    </citation>
    <scope>NUCLEOTIDE SEQUENCE [LARGE SCALE GENOMIC DNA]</scope>
    <source>
        <strain evidence="10 11">DSM 19426</strain>
    </source>
</reference>
<keyword evidence="6 8" id="KW-0378">Hydrolase</keyword>
<feature type="binding site" evidence="8">
    <location>
        <position position="285"/>
    </location>
    <ligand>
        <name>Mn(2+)</name>
        <dbReference type="ChEBI" id="CHEBI:29035"/>
        <label>2</label>
    </ligand>
</feature>
<gene>
    <name evidence="8" type="primary">pepA</name>
    <name evidence="10" type="ORF">J2S63_000151</name>
</gene>
<dbReference type="PANTHER" id="PTHR11963:SF23">
    <property type="entry name" value="CYTOSOL AMINOPEPTIDASE"/>
    <property type="match status" value="1"/>
</dbReference>
<dbReference type="InterPro" id="IPR000819">
    <property type="entry name" value="Peptidase_M17_C"/>
</dbReference>
<dbReference type="CDD" id="cd00433">
    <property type="entry name" value="Peptidase_M17"/>
    <property type="match status" value="1"/>
</dbReference>
<dbReference type="RefSeq" id="WP_310297295.1">
    <property type="nucleotide sequence ID" value="NZ_BAAAPS010000006.1"/>
</dbReference>
<evidence type="ECO:0000256" key="1">
    <source>
        <dbReference type="ARBA" id="ARBA00000135"/>
    </source>
</evidence>
<evidence type="ECO:0000256" key="4">
    <source>
        <dbReference type="ARBA" id="ARBA00022438"/>
    </source>
</evidence>
<organism evidence="10 11">
    <name type="scientific">Nocardioides marmoribigeumensis</name>
    <dbReference type="NCBI Taxonomy" id="433649"/>
    <lineage>
        <taxon>Bacteria</taxon>
        <taxon>Bacillati</taxon>
        <taxon>Actinomycetota</taxon>
        <taxon>Actinomycetes</taxon>
        <taxon>Propionibacteriales</taxon>
        <taxon>Nocardioidaceae</taxon>
        <taxon>Nocardioides</taxon>
    </lineage>
</organism>
<evidence type="ECO:0000256" key="7">
    <source>
        <dbReference type="ARBA" id="ARBA00049972"/>
    </source>
</evidence>
<dbReference type="HAMAP" id="MF_00181">
    <property type="entry name" value="Cytosol_peptidase_M17"/>
    <property type="match status" value="1"/>
</dbReference>
<comment type="similarity">
    <text evidence="3 8">Belongs to the peptidase M17 family.</text>
</comment>
<dbReference type="InterPro" id="IPR023042">
    <property type="entry name" value="Peptidase_M17_leu_NH2_pept"/>
</dbReference>
<protein>
    <recommendedName>
        <fullName evidence="8">Probable cytosol aminopeptidase</fullName>
        <ecNumber evidence="8">3.4.11.1</ecNumber>
    </recommendedName>
    <alternativeName>
        <fullName evidence="8">Leucine aminopeptidase</fullName>
        <shortName evidence="8">LAP</shortName>
        <ecNumber evidence="8">3.4.11.10</ecNumber>
    </alternativeName>
    <alternativeName>
        <fullName evidence="8">Leucyl aminopeptidase</fullName>
    </alternativeName>
</protein>
<dbReference type="SUPFAM" id="SSF53187">
    <property type="entry name" value="Zn-dependent exopeptidases"/>
    <property type="match status" value="1"/>
</dbReference>
<dbReference type="PRINTS" id="PR00481">
    <property type="entry name" value="LAMNOPPTDASE"/>
</dbReference>
<dbReference type="InterPro" id="IPR008283">
    <property type="entry name" value="Peptidase_M17_N"/>
</dbReference>
<feature type="binding site" evidence="8">
    <location>
        <position position="303"/>
    </location>
    <ligand>
        <name>Mn(2+)</name>
        <dbReference type="ChEBI" id="CHEBI:29035"/>
        <label>2</label>
    </ligand>
</feature>
<dbReference type="GO" id="GO:0004177">
    <property type="term" value="F:aminopeptidase activity"/>
    <property type="evidence" value="ECO:0007669"/>
    <property type="project" value="UniProtKB-KW"/>
</dbReference>
<proteinExistence type="inferred from homology"/>
<feature type="active site" evidence="8">
    <location>
        <position position="292"/>
    </location>
</feature>
<comment type="cofactor">
    <cofactor evidence="8">
        <name>Mn(2+)</name>
        <dbReference type="ChEBI" id="CHEBI:29035"/>
    </cofactor>
    <text evidence="8">Binds 2 manganese ions per subunit.</text>
</comment>
<dbReference type="EC" id="3.4.11.10" evidence="8"/>
<feature type="binding site" evidence="8">
    <location>
        <position position="280"/>
    </location>
    <ligand>
        <name>Mn(2+)</name>
        <dbReference type="ChEBI" id="CHEBI:29035"/>
        <label>2</label>
    </ligand>
</feature>
<dbReference type="EC" id="3.4.11.1" evidence="8"/>
<dbReference type="NCBIfam" id="NF002073">
    <property type="entry name" value="PRK00913.1-2"/>
    <property type="match status" value="1"/>
</dbReference>
<keyword evidence="8" id="KW-0464">Manganese</keyword>
<evidence type="ECO:0000256" key="3">
    <source>
        <dbReference type="ARBA" id="ARBA00009528"/>
    </source>
</evidence>
<comment type="caution">
    <text evidence="10">The sequence shown here is derived from an EMBL/GenBank/DDBJ whole genome shotgun (WGS) entry which is preliminary data.</text>
</comment>
<dbReference type="PANTHER" id="PTHR11963">
    <property type="entry name" value="LEUCINE AMINOPEPTIDASE-RELATED"/>
    <property type="match status" value="1"/>
</dbReference>
<feature type="domain" description="Cytosol aminopeptidase" evidence="9">
    <location>
        <begin position="360"/>
        <end position="367"/>
    </location>
</feature>
<feature type="binding site" evidence="8">
    <location>
        <position position="364"/>
    </location>
    <ligand>
        <name>Mn(2+)</name>
        <dbReference type="ChEBI" id="CHEBI:29035"/>
        <label>2</label>
    </ligand>
</feature>
<dbReference type="Gene3D" id="3.40.630.10">
    <property type="entry name" value="Zn peptidases"/>
    <property type="match status" value="1"/>
</dbReference>
<feature type="binding site" evidence="8">
    <location>
        <position position="285"/>
    </location>
    <ligand>
        <name>Mn(2+)</name>
        <dbReference type="ChEBI" id="CHEBI:29035"/>
        <label>1</label>
    </ligand>
</feature>
<feature type="binding site" evidence="8">
    <location>
        <position position="362"/>
    </location>
    <ligand>
        <name>Mn(2+)</name>
        <dbReference type="ChEBI" id="CHEBI:29035"/>
        <label>1</label>
    </ligand>
</feature>